<dbReference type="GO" id="GO:0005737">
    <property type="term" value="C:cytoplasm"/>
    <property type="evidence" value="ECO:0007669"/>
    <property type="project" value="UniProtKB-SubCell"/>
</dbReference>
<comment type="similarity">
    <text evidence="3">Belongs to the TBP family.</text>
</comment>
<dbReference type="Gene3D" id="3.30.310.10">
    <property type="entry name" value="TATA-Binding Protein"/>
    <property type="match status" value="2"/>
</dbReference>
<evidence type="ECO:0000256" key="8">
    <source>
        <dbReference type="ARBA" id="ARBA00023242"/>
    </source>
</evidence>
<evidence type="ECO:0000256" key="2">
    <source>
        <dbReference type="ARBA" id="ARBA00004496"/>
    </source>
</evidence>
<proteinExistence type="inferred from homology"/>
<dbReference type="FunFam" id="3.30.310.10:FF:000005">
    <property type="entry name" value="TATA box-binding protein-like 1"/>
    <property type="match status" value="1"/>
</dbReference>
<feature type="region of interest" description="Disordered" evidence="11">
    <location>
        <begin position="336"/>
        <end position="366"/>
    </location>
</feature>
<dbReference type="InterPro" id="IPR012295">
    <property type="entry name" value="TBP_dom_sf"/>
</dbReference>
<keyword evidence="13" id="KW-1185">Reference proteome</keyword>
<dbReference type="GO" id="GO:0005634">
    <property type="term" value="C:nucleus"/>
    <property type="evidence" value="ECO:0007669"/>
    <property type="project" value="UniProtKB-SubCell"/>
</dbReference>
<sequence length="435" mass="48509">MSFEVNDSLAVAEQVAEPVVQSNAELDIVINNVVCSFSVKCHLNLHDIALHGINVEYRRENSMLTMRLRRPYTTASIWSSGRITCTGATSEQDAKIAARRYARRLQKLGFPVGFHNFRIYNVLGTCTMPWAIRIVQFSERHRSNASYEPELHPGVTYRMTDPTATLKIFSTGSITVTAQNVATVDLAIQRIYDLVYEFRNENNRKDLDEAQMKERLSKTPRQPTLGAPRTASTTWRPKPQVHSYMKFLETLPQTKEPLTNTTNTVTTSSSYNASENIFSNARRRATERWVTKLQEKQSRYADPSAFARPAYLPRPRGVFKTAKGAILSTNRQLNLNKPTGLAGNRQVDSSNLPRPSGQPRSIGVLPPPVRTTVPVAVTAVTTYTAPQVTAAPVAPATVTPSPLATSGNIQLVDPSDFEVDDLIEEVDDDDMDWQI</sequence>
<dbReference type="FunFam" id="3.30.310.10:FF:000009">
    <property type="entry name" value="TatA box-binding protein-like protein 1"/>
    <property type="match status" value="1"/>
</dbReference>
<dbReference type="SUPFAM" id="SSF55945">
    <property type="entry name" value="TATA-box binding protein-like"/>
    <property type="match status" value="2"/>
</dbReference>
<evidence type="ECO:0000313" key="12">
    <source>
        <dbReference type="EMBL" id="KAH8376776.1"/>
    </source>
</evidence>
<evidence type="ECO:0000256" key="10">
    <source>
        <dbReference type="ARBA" id="ARBA00033173"/>
    </source>
</evidence>
<comment type="subcellular location">
    <subcellularLocation>
        <location evidence="2">Cytoplasm</location>
    </subcellularLocation>
    <subcellularLocation>
        <location evidence="1">Nucleus</location>
    </subcellularLocation>
</comment>
<dbReference type="EMBL" id="JAJJHW010001127">
    <property type="protein sequence ID" value="KAH8376776.1"/>
    <property type="molecule type" value="Genomic_DNA"/>
</dbReference>
<dbReference type="GO" id="GO:0006352">
    <property type="term" value="P:DNA-templated transcription initiation"/>
    <property type="evidence" value="ECO:0007669"/>
    <property type="project" value="InterPro"/>
</dbReference>
<evidence type="ECO:0000256" key="11">
    <source>
        <dbReference type="SAM" id="MobiDB-lite"/>
    </source>
</evidence>
<dbReference type="InterPro" id="IPR015445">
    <property type="entry name" value="TBP-like"/>
</dbReference>
<feature type="region of interest" description="Disordered" evidence="11">
    <location>
        <begin position="214"/>
        <end position="235"/>
    </location>
</feature>
<keyword evidence="6" id="KW-0238">DNA-binding</keyword>
<dbReference type="Pfam" id="PF00352">
    <property type="entry name" value="TBP"/>
    <property type="match status" value="2"/>
</dbReference>
<evidence type="ECO:0000256" key="9">
    <source>
        <dbReference type="ARBA" id="ARBA00023474"/>
    </source>
</evidence>
<comment type="caution">
    <text evidence="12">The sequence shown here is derived from an EMBL/GenBank/DDBJ whole genome shotgun (WGS) entry which is preliminary data.</text>
</comment>
<gene>
    <name evidence="12" type="ORF">KR093_001313</name>
</gene>
<keyword evidence="5" id="KW-0805">Transcription regulation</keyword>
<evidence type="ECO:0000256" key="7">
    <source>
        <dbReference type="ARBA" id="ARBA00023163"/>
    </source>
</evidence>
<evidence type="ECO:0000256" key="4">
    <source>
        <dbReference type="ARBA" id="ARBA00022490"/>
    </source>
</evidence>
<dbReference type="GO" id="GO:0003677">
    <property type="term" value="F:DNA binding"/>
    <property type="evidence" value="ECO:0007669"/>
    <property type="project" value="UniProtKB-KW"/>
</dbReference>
<dbReference type="Proteomes" id="UP001200034">
    <property type="component" value="Unassembled WGS sequence"/>
</dbReference>
<protein>
    <recommendedName>
        <fullName evidence="9">TATA box-binding protein-like 1</fullName>
    </recommendedName>
    <alternativeName>
        <fullName evidence="10">TBP-like factor</fullName>
    </alternativeName>
</protein>
<dbReference type="PANTHER" id="PTHR10126">
    <property type="entry name" value="TATA-BOX BINDING PROTEIN"/>
    <property type="match status" value="1"/>
</dbReference>
<dbReference type="InterPro" id="IPR000814">
    <property type="entry name" value="TBP"/>
</dbReference>
<reference evidence="12" key="1">
    <citation type="journal article" date="2021" name="Mol. Ecol. Resour.">
        <title>Phylogenomic analyses of the genus Drosophila reveals genomic signals of climate adaptation.</title>
        <authorList>
            <person name="Li F."/>
            <person name="Rane R.V."/>
            <person name="Luria V."/>
            <person name="Xiong Z."/>
            <person name="Chen J."/>
            <person name="Li Z."/>
            <person name="Catullo R.A."/>
            <person name="Griffin P.C."/>
            <person name="Schiffer M."/>
            <person name="Pearce S."/>
            <person name="Lee S.F."/>
            <person name="McElroy K."/>
            <person name="Stocker A."/>
            <person name="Shirriffs J."/>
            <person name="Cockerell F."/>
            <person name="Coppin C."/>
            <person name="Sgro C.M."/>
            <person name="Karger A."/>
            <person name="Cain J.W."/>
            <person name="Weber J.A."/>
            <person name="Santpere G."/>
            <person name="Kirschner M.W."/>
            <person name="Hoffmann A.A."/>
            <person name="Oakeshott J.G."/>
            <person name="Zhang G."/>
        </authorList>
    </citation>
    <scope>NUCLEOTIDE SEQUENCE</scope>
    <source>
        <strain evidence="12">BGI-SZ-2011g</strain>
    </source>
</reference>
<evidence type="ECO:0000313" key="13">
    <source>
        <dbReference type="Proteomes" id="UP001200034"/>
    </source>
</evidence>
<organism evidence="12 13">
    <name type="scientific">Drosophila rubida</name>
    <dbReference type="NCBI Taxonomy" id="30044"/>
    <lineage>
        <taxon>Eukaryota</taxon>
        <taxon>Metazoa</taxon>
        <taxon>Ecdysozoa</taxon>
        <taxon>Arthropoda</taxon>
        <taxon>Hexapoda</taxon>
        <taxon>Insecta</taxon>
        <taxon>Pterygota</taxon>
        <taxon>Neoptera</taxon>
        <taxon>Endopterygota</taxon>
        <taxon>Diptera</taxon>
        <taxon>Brachycera</taxon>
        <taxon>Muscomorpha</taxon>
        <taxon>Ephydroidea</taxon>
        <taxon>Drosophilidae</taxon>
        <taxon>Drosophila</taxon>
    </lineage>
</organism>
<keyword evidence="4" id="KW-0963">Cytoplasm</keyword>
<evidence type="ECO:0000256" key="3">
    <source>
        <dbReference type="ARBA" id="ARBA00005560"/>
    </source>
</evidence>
<evidence type="ECO:0000256" key="5">
    <source>
        <dbReference type="ARBA" id="ARBA00023015"/>
    </source>
</evidence>
<keyword evidence="7" id="KW-0804">Transcription</keyword>
<keyword evidence="8" id="KW-0539">Nucleus</keyword>
<accession>A0AAD4K5Y8</accession>
<dbReference type="CDD" id="cd04517">
    <property type="entry name" value="TLF"/>
    <property type="match status" value="1"/>
</dbReference>
<evidence type="ECO:0000256" key="6">
    <source>
        <dbReference type="ARBA" id="ARBA00023125"/>
    </source>
</evidence>
<dbReference type="PRINTS" id="PR00686">
    <property type="entry name" value="TIFACTORIID"/>
</dbReference>
<evidence type="ECO:0000256" key="1">
    <source>
        <dbReference type="ARBA" id="ARBA00004123"/>
    </source>
</evidence>
<name>A0AAD4K5Y8_9MUSC</name>
<dbReference type="AlphaFoldDB" id="A0AAD4K5Y8"/>